<feature type="transmembrane region" description="Helical" evidence="9">
    <location>
        <begin position="323"/>
        <end position="349"/>
    </location>
</feature>
<dbReference type="Gene3D" id="1.20.1070.10">
    <property type="entry name" value="Rhodopsin 7-helix transmembrane proteins"/>
    <property type="match status" value="2"/>
</dbReference>
<dbReference type="EMBL" id="KB095905">
    <property type="protein sequence ID" value="ESO10065.1"/>
    <property type="molecule type" value="Genomic_DNA"/>
</dbReference>
<reference evidence="12" key="3">
    <citation type="submission" date="2015-06" db="UniProtKB">
        <authorList>
            <consortium name="EnsemblMetazoa"/>
        </authorList>
    </citation>
    <scope>IDENTIFICATION</scope>
</reference>
<keyword evidence="7" id="KW-0807">Transducer</keyword>
<dbReference type="InterPro" id="IPR017452">
    <property type="entry name" value="GPCR_Rhodpsn_7TM"/>
</dbReference>
<dbReference type="Proteomes" id="UP000015101">
    <property type="component" value="Unassembled WGS sequence"/>
</dbReference>
<dbReference type="PANTHER" id="PTHR24243:SF230">
    <property type="entry name" value="G-PROTEIN COUPLED RECEPTORS FAMILY 1 PROFILE DOMAIN-CONTAINING PROTEIN"/>
    <property type="match status" value="1"/>
</dbReference>
<comment type="subcellular location">
    <subcellularLocation>
        <location evidence="1">Membrane</location>
        <topology evidence="1">Multi-pass membrane protein</topology>
    </subcellularLocation>
</comment>
<feature type="transmembrane region" description="Helical" evidence="9">
    <location>
        <begin position="165"/>
        <end position="186"/>
    </location>
</feature>
<dbReference type="HOGENOM" id="CLU_389946_0_0_1"/>
<dbReference type="GO" id="GO:0007186">
    <property type="term" value="P:G protein-coupled receptor signaling pathway"/>
    <property type="evidence" value="ECO:0000318"/>
    <property type="project" value="GO_Central"/>
</dbReference>
<dbReference type="AlphaFoldDB" id="T1EZY2"/>
<reference evidence="11 13" key="2">
    <citation type="journal article" date="2013" name="Nature">
        <title>Insights into bilaterian evolution from three spiralian genomes.</title>
        <authorList>
            <person name="Simakov O."/>
            <person name="Marletaz F."/>
            <person name="Cho S.J."/>
            <person name="Edsinger-Gonzales E."/>
            <person name="Havlak P."/>
            <person name="Hellsten U."/>
            <person name="Kuo D.H."/>
            <person name="Larsson T."/>
            <person name="Lv J."/>
            <person name="Arendt D."/>
            <person name="Savage R."/>
            <person name="Osoegawa K."/>
            <person name="de Jong P."/>
            <person name="Grimwood J."/>
            <person name="Chapman J.A."/>
            <person name="Shapiro H."/>
            <person name="Aerts A."/>
            <person name="Otillar R.P."/>
            <person name="Terry A.Y."/>
            <person name="Boore J.L."/>
            <person name="Grigoriev I.V."/>
            <person name="Lindberg D.R."/>
            <person name="Seaver E.C."/>
            <person name="Weisblat D.A."/>
            <person name="Putnam N.H."/>
            <person name="Rokhsar D.S."/>
        </authorList>
    </citation>
    <scope>NUCLEOTIDE SEQUENCE</scope>
</reference>
<keyword evidence="6" id="KW-0675">Receptor</keyword>
<dbReference type="GO" id="GO:0004930">
    <property type="term" value="F:G protein-coupled receptor activity"/>
    <property type="evidence" value="ECO:0000318"/>
    <property type="project" value="GO_Central"/>
</dbReference>
<evidence type="ECO:0000256" key="2">
    <source>
        <dbReference type="ARBA" id="ARBA00022692"/>
    </source>
</evidence>
<feature type="transmembrane region" description="Helical" evidence="9">
    <location>
        <begin position="198"/>
        <end position="216"/>
    </location>
</feature>
<dbReference type="SUPFAM" id="SSF81321">
    <property type="entry name" value="Family A G protein-coupled receptor-like"/>
    <property type="match status" value="1"/>
</dbReference>
<dbReference type="InterPro" id="IPR000276">
    <property type="entry name" value="GPCR_Rhodpsn"/>
</dbReference>
<dbReference type="RefSeq" id="XP_009011879.1">
    <property type="nucleotide sequence ID" value="XM_009013631.1"/>
</dbReference>
<dbReference type="FunCoup" id="T1EZY2">
    <property type="interactions" value="10"/>
</dbReference>
<dbReference type="EMBL" id="AMQM01002865">
    <property type="status" value="NOT_ANNOTATED_CDS"/>
    <property type="molecule type" value="Genomic_DNA"/>
</dbReference>
<evidence type="ECO:0000256" key="9">
    <source>
        <dbReference type="SAM" id="Phobius"/>
    </source>
</evidence>
<dbReference type="Pfam" id="PF00001">
    <property type="entry name" value="7tm_1"/>
    <property type="match status" value="1"/>
</dbReference>
<evidence type="ECO:0000313" key="12">
    <source>
        <dbReference type="EnsemblMetazoa" id="HelroP167913"/>
    </source>
</evidence>
<evidence type="ECO:0000256" key="3">
    <source>
        <dbReference type="ARBA" id="ARBA00022989"/>
    </source>
</evidence>
<dbReference type="GO" id="GO:0005886">
    <property type="term" value="C:plasma membrane"/>
    <property type="evidence" value="ECO:0000318"/>
    <property type="project" value="GO_Central"/>
</dbReference>
<feature type="region of interest" description="Disordered" evidence="8">
    <location>
        <begin position="359"/>
        <end position="378"/>
    </location>
</feature>
<evidence type="ECO:0000256" key="7">
    <source>
        <dbReference type="ARBA" id="ARBA00023224"/>
    </source>
</evidence>
<gene>
    <name evidence="12" type="primary">20202132</name>
    <name evidence="11" type="ORF">HELRODRAFT_167913</name>
</gene>
<keyword evidence="3 9" id="KW-1133">Transmembrane helix</keyword>
<feature type="transmembrane region" description="Helical" evidence="9">
    <location>
        <begin position="527"/>
        <end position="548"/>
    </location>
</feature>
<dbReference type="KEGG" id="hro:HELRODRAFT_167913"/>
<proteinExistence type="predicted"/>
<keyword evidence="13" id="KW-1185">Reference proteome</keyword>
<dbReference type="OrthoDB" id="9983318at2759"/>
<dbReference type="PRINTS" id="PR00237">
    <property type="entry name" value="GPCRRHODOPSN"/>
</dbReference>
<name>T1EZY2_HELRO</name>
<evidence type="ECO:0000259" key="10">
    <source>
        <dbReference type="PROSITE" id="PS50262"/>
    </source>
</evidence>
<protein>
    <recommendedName>
        <fullName evidence="10">G-protein coupled receptors family 1 profile domain-containing protein</fullName>
    </recommendedName>
</protein>
<evidence type="ECO:0000256" key="1">
    <source>
        <dbReference type="ARBA" id="ARBA00004141"/>
    </source>
</evidence>
<dbReference type="GeneID" id="20202132"/>
<evidence type="ECO:0000256" key="8">
    <source>
        <dbReference type="SAM" id="MobiDB-lite"/>
    </source>
</evidence>
<evidence type="ECO:0000313" key="13">
    <source>
        <dbReference type="Proteomes" id="UP000015101"/>
    </source>
</evidence>
<keyword evidence="5 9" id="KW-0472">Membrane</keyword>
<evidence type="ECO:0000256" key="6">
    <source>
        <dbReference type="ARBA" id="ARBA00023170"/>
    </source>
</evidence>
<feature type="transmembrane region" description="Helical" evidence="9">
    <location>
        <begin position="560"/>
        <end position="585"/>
    </location>
</feature>
<dbReference type="EnsemblMetazoa" id="HelroT167913">
    <property type="protein sequence ID" value="HelroP167913"/>
    <property type="gene ID" value="HelroG167913"/>
</dbReference>
<dbReference type="CTD" id="20202132"/>
<dbReference type="InParanoid" id="T1EZY2"/>
<feature type="domain" description="G-protein coupled receptors family 1 profile" evidence="10">
    <location>
        <begin position="94"/>
        <end position="583"/>
    </location>
</feature>
<keyword evidence="4" id="KW-0297">G-protein coupled receptor</keyword>
<evidence type="ECO:0000256" key="4">
    <source>
        <dbReference type="ARBA" id="ARBA00023040"/>
    </source>
</evidence>
<feature type="transmembrane region" description="Helical" evidence="9">
    <location>
        <begin position="80"/>
        <end position="102"/>
    </location>
</feature>
<dbReference type="PANTHER" id="PTHR24243">
    <property type="entry name" value="G-PROTEIN COUPLED RECEPTOR"/>
    <property type="match status" value="1"/>
</dbReference>
<dbReference type="PROSITE" id="PS50262">
    <property type="entry name" value="G_PROTEIN_RECEP_F1_2"/>
    <property type="match status" value="1"/>
</dbReference>
<evidence type="ECO:0000313" key="11">
    <source>
        <dbReference type="EMBL" id="ESO10065.1"/>
    </source>
</evidence>
<evidence type="ECO:0000256" key="5">
    <source>
        <dbReference type="ARBA" id="ARBA00023136"/>
    </source>
</evidence>
<organism evidence="12 13">
    <name type="scientific">Helobdella robusta</name>
    <name type="common">Californian leech</name>
    <dbReference type="NCBI Taxonomy" id="6412"/>
    <lineage>
        <taxon>Eukaryota</taxon>
        <taxon>Metazoa</taxon>
        <taxon>Spiralia</taxon>
        <taxon>Lophotrochozoa</taxon>
        <taxon>Annelida</taxon>
        <taxon>Clitellata</taxon>
        <taxon>Hirudinea</taxon>
        <taxon>Rhynchobdellida</taxon>
        <taxon>Glossiphoniidae</taxon>
        <taxon>Helobdella</taxon>
    </lineage>
</organism>
<keyword evidence="2 9" id="KW-0812">Transmembrane</keyword>
<accession>T1EZY2</accession>
<reference evidence="13" key="1">
    <citation type="submission" date="2012-12" db="EMBL/GenBank/DDBJ databases">
        <authorList>
            <person name="Hellsten U."/>
            <person name="Grimwood J."/>
            <person name="Chapman J.A."/>
            <person name="Shapiro H."/>
            <person name="Aerts A."/>
            <person name="Otillar R.P."/>
            <person name="Terry A.Y."/>
            <person name="Boore J.L."/>
            <person name="Simakov O."/>
            <person name="Marletaz F."/>
            <person name="Cho S.-J."/>
            <person name="Edsinger-Gonzales E."/>
            <person name="Havlak P."/>
            <person name="Kuo D.-H."/>
            <person name="Larsson T."/>
            <person name="Lv J."/>
            <person name="Arendt D."/>
            <person name="Savage R."/>
            <person name="Osoegawa K."/>
            <person name="de Jong P."/>
            <person name="Lindberg D.R."/>
            <person name="Seaver E.C."/>
            <person name="Weisblat D.A."/>
            <person name="Putnam N.H."/>
            <person name="Grigoriev I.V."/>
            <person name="Rokhsar D.S."/>
        </authorList>
    </citation>
    <scope>NUCLEOTIDE SEQUENCE</scope>
</reference>
<feature type="compositionally biased region" description="Low complexity" evidence="8">
    <location>
        <begin position="367"/>
        <end position="378"/>
    </location>
</feature>
<sequence length="708" mass="80697">MLEPGMRNESTGPFQTSRYFTTTYLQHNEIFNSSSLFSTKNVLPSTLDLTLSTQTSVSFSFTSPYISNSKRSLDYYRFTWLYISPLILVIGLFGNILTLSVVNKRPLKHSPTRIYLSAMSVGDSLALIWKIIPEFMRVAGVLNFSSINEWSCRIEQFSFYTSSDAAIWFMVAFTIDRLVAVCFPLKKRSLCKPSSAKIFVGAVVIAAIFKNAHVFWTRGLVLMDEIPDDRKFKGNTKKLFYENNFFNYHKIKNVSVNEITTSTNTRTSSNETMLLSGRSIEPVINKINYMFQHTTHRTPFKNGQLKCQRLERYKYFEQDIRTWLAFVFITVLPATILIVSNVMIVVTLVRVHRFRTAGNNGSAPLPSMSSKCDSSSASSLHQHQQQQIKYHSCQKKEQKQIFDGPKQMNELKLDPEVLNNSRAKSELTAAKFFEKKPSYCKYSPTSGSSKIQHLIVQKHLSNSNMINDKIEAEEKYEEDQTSAKPNHCIPQVENTKRPSMQNSLLNSSNGAQPLQPKIKYIFTGTSLMCLAVSITFVVCVAPSIILTISKTEWKRKNEKAYGIATLVNNQLAMVNHAINFILYCMTGQQFRRELKSLMQCRRRKPSHHFINKKLCQQNLLSQQKSLMLKKQKNNSRKIPLSCLPCNKPGPKFKRNYNEINFRNGNRNVLSSLYGLSWRSSAGTLSTKSSILTSSVMKNLKINVDGADN</sequence>
<dbReference type="eggNOG" id="KOG3656">
    <property type="taxonomic scope" value="Eukaryota"/>
</dbReference>